<name>A0A7H0SQH0_9CORY</name>
<sequence>MRFGIDFGTTRTVIAAVDRGNYPVVNVADHYGDPEEYIPTVVALDSAGKIRVGWEALYADSPTLIRSFKRLLSGGQVNSQTPVDCGDETRSLGDILQAYAHAVVRCLLAFQHQQADYSTPEVVLGVPANAPSAQRLLTVDAFRSAGVEVIGLVNEPSAAAFEYTHRHAGTLNSKRRSIIVYDLGGGTFDVSLLRIHGHHHEVVASRGISRLGGDDFDEVLAELTLKAAHRDEDAFGRGARRRLLDEVRSAKEALKPQSKRLVMELNDEDIIIPVDTFYHAITPLIEQSLEATQPLVGAESSLVDTDIAGIYLVGGATALPLVPRMLRERYGRRVHRSPLPTASTAVGLAIAADPSSEYLLSDRRSRGIGVFREMDAGQAVSFDPLLAPGSAQGGTHITRRYRAAHNIGWFRYVEYVNIDESYAPGDLALLTEVLVPFDPALRRSDVHLSQEQLRDIPVTRTGPGPLVEETLSIDNDGIAQIKIVLPEENWSMDLSAH</sequence>
<dbReference type="PANTHER" id="PTHR19375">
    <property type="entry name" value="HEAT SHOCK PROTEIN 70KDA"/>
    <property type="match status" value="1"/>
</dbReference>
<dbReference type="RefSeq" id="WP_187974106.1">
    <property type="nucleotide sequence ID" value="NZ_CP046884.1"/>
</dbReference>
<evidence type="ECO:0000313" key="6">
    <source>
        <dbReference type="EMBL" id="QNQ90795.1"/>
    </source>
</evidence>
<evidence type="ECO:0000256" key="3">
    <source>
        <dbReference type="ARBA" id="ARBA00022840"/>
    </source>
</evidence>
<keyword evidence="5" id="KW-0143">Chaperone</keyword>
<dbReference type="AlphaFoldDB" id="A0A7H0SQH0"/>
<dbReference type="InterPro" id="IPR018181">
    <property type="entry name" value="Heat_shock_70_CS"/>
</dbReference>
<reference evidence="6 7" key="1">
    <citation type="submission" date="2019-12" db="EMBL/GenBank/DDBJ databases">
        <title>Corynebacterium sp. nov., isolated from feces of the Anser Albifrons in China.</title>
        <authorList>
            <person name="Liu Q."/>
        </authorList>
    </citation>
    <scope>NUCLEOTIDE SEQUENCE [LARGE SCALE GENOMIC DNA]</scope>
    <source>
        <strain evidence="6 7">4H37-19</strain>
    </source>
</reference>
<organism evidence="6 7">
    <name type="scientific">Corynebacterium poyangense</name>
    <dbReference type="NCBI Taxonomy" id="2684405"/>
    <lineage>
        <taxon>Bacteria</taxon>
        <taxon>Bacillati</taxon>
        <taxon>Actinomycetota</taxon>
        <taxon>Actinomycetes</taxon>
        <taxon>Mycobacteriales</taxon>
        <taxon>Corynebacteriaceae</taxon>
        <taxon>Corynebacterium</taxon>
    </lineage>
</organism>
<keyword evidence="2" id="KW-0547">Nucleotide-binding</keyword>
<dbReference type="KEGG" id="cpoy:GP475_09170"/>
<dbReference type="PRINTS" id="PR00301">
    <property type="entry name" value="HEATSHOCK70"/>
</dbReference>
<dbReference type="Gene3D" id="3.30.420.40">
    <property type="match status" value="2"/>
</dbReference>
<dbReference type="Pfam" id="PF00012">
    <property type="entry name" value="HSP70"/>
    <property type="match status" value="1"/>
</dbReference>
<evidence type="ECO:0000256" key="1">
    <source>
        <dbReference type="ARBA" id="ARBA00007381"/>
    </source>
</evidence>
<dbReference type="InterPro" id="IPR013126">
    <property type="entry name" value="Hsp_70_fam"/>
</dbReference>
<dbReference type="PROSITE" id="PS01036">
    <property type="entry name" value="HSP70_3"/>
    <property type="match status" value="1"/>
</dbReference>
<dbReference type="EMBL" id="CP046884">
    <property type="protein sequence ID" value="QNQ90795.1"/>
    <property type="molecule type" value="Genomic_DNA"/>
</dbReference>
<dbReference type="GO" id="GO:0005524">
    <property type="term" value="F:ATP binding"/>
    <property type="evidence" value="ECO:0007669"/>
    <property type="project" value="UniProtKB-KW"/>
</dbReference>
<dbReference type="Gene3D" id="3.90.640.10">
    <property type="entry name" value="Actin, Chain A, domain 4"/>
    <property type="match status" value="1"/>
</dbReference>
<dbReference type="PROSITE" id="PS00329">
    <property type="entry name" value="HSP70_2"/>
    <property type="match status" value="1"/>
</dbReference>
<proteinExistence type="inferred from homology"/>
<dbReference type="GO" id="GO:0140662">
    <property type="term" value="F:ATP-dependent protein folding chaperone"/>
    <property type="evidence" value="ECO:0007669"/>
    <property type="project" value="InterPro"/>
</dbReference>
<evidence type="ECO:0000313" key="7">
    <source>
        <dbReference type="Proteomes" id="UP000516320"/>
    </source>
</evidence>
<dbReference type="Proteomes" id="UP000516320">
    <property type="component" value="Chromosome"/>
</dbReference>
<accession>A0A7H0SQH0</accession>
<keyword evidence="3" id="KW-0067">ATP-binding</keyword>
<protein>
    <submittedName>
        <fullName evidence="6">Hsp70 family protein</fullName>
    </submittedName>
</protein>
<evidence type="ECO:0000256" key="2">
    <source>
        <dbReference type="ARBA" id="ARBA00022741"/>
    </source>
</evidence>
<keyword evidence="7" id="KW-1185">Reference proteome</keyword>
<gene>
    <name evidence="6" type="ORF">GP475_09170</name>
</gene>
<evidence type="ECO:0000256" key="4">
    <source>
        <dbReference type="ARBA" id="ARBA00023016"/>
    </source>
</evidence>
<evidence type="ECO:0000256" key="5">
    <source>
        <dbReference type="ARBA" id="ARBA00023186"/>
    </source>
</evidence>
<keyword evidence="4" id="KW-0346">Stress response</keyword>
<comment type="similarity">
    <text evidence="1">Belongs to the heat shock protein 70 family.</text>
</comment>
<dbReference type="InterPro" id="IPR043129">
    <property type="entry name" value="ATPase_NBD"/>
</dbReference>
<dbReference type="SUPFAM" id="SSF53067">
    <property type="entry name" value="Actin-like ATPase domain"/>
    <property type="match status" value="2"/>
</dbReference>